<comment type="caution">
    <text evidence="9">The sequence shown here is derived from an EMBL/GenBank/DDBJ whole genome shotgun (WGS) entry which is preliminary data.</text>
</comment>
<dbReference type="NCBIfam" id="TIGR01413">
    <property type="entry name" value="Dyp_perox_fam"/>
    <property type="match status" value="1"/>
</dbReference>
<keyword evidence="4" id="KW-0560">Oxidoreductase</keyword>
<dbReference type="InterPro" id="IPR011008">
    <property type="entry name" value="Dimeric_a/b-barrel"/>
</dbReference>
<evidence type="ECO:0000256" key="1">
    <source>
        <dbReference type="ARBA" id="ARBA00001970"/>
    </source>
</evidence>
<dbReference type="InterPro" id="IPR048327">
    <property type="entry name" value="Dyp_perox_N"/>
</dbReference>
<name>A0A6L9Y158_9MICO</name>
<evidence type="ECO:0000256" key="5">
    <source>
        <dbReference type="ARBA" id="ARBA00023004"/>
    </source>
</evidence>
<dbReference type="InterPro" id="IPR006314">
    <property type="entry name" value="Dyp_peroxidase"/>
</dbReference>
<protein>
    <submittedName>
        <fullName evidence="9">Dyp-type peroxidase</fullName>
    </submittedName>
</protein>
<evidence type="ECO:0000256" key="4">
    <source>
        <dbReference type="ARBA" id="ARBA00023002"/>
    </source>
</evidence>
<dbReference type="GO" id="GO:0005829">
    <property type="term" value="C:cytosol"/>
    <property type="evidence" value="ECO:0007669"/>
    <property type="project" value="TreeGrafter"/>
</dbReference>
<organism evidence="9 10">
    <name type="scientific">Leifsonia tongyongensis</name>
    <dbReference type="NCBI Taxonomy" id="1268043"/>
    <lineage>
        <taxon>Bacteria</taxon>
        <taxon>Bacillati</taxon>
        <taxon>Actinomycetota</taxon>
        <taxon>Actinomycetes</taxon>
        <taxon>Micrococcales</taxon>
        <taxon>Microbacteriaceae</taxon>
        <taxon>Leifsonia</taxon>
    </lineage>
</organism>
<evidence type="ECO:0000313" key="10">
    <source>
        <dbReference type="Proteomes" id="UP000474967"/>
    </source>
</evidence>
<dbReference type="RefSeq" id="WP_163290779.1">
    <property type="nucleotide sequence ID" value="NZ_JAAGWY010000004.1"/>
</dbReference>
<reference evidence="9 10" key="1">
    <citation type="journal article" date="2014" name="J. Microbiol.">
        <title>Diaminobutyricibacter tongyongensis gen. nov., sp. nov. and Homoserinibacter gongjuensis gen. nov., sp. nov. belong to the family Microbacteriaceae.</title>
        <authorList>
            <person name="Kim S.J."/>
            <person name="Ahn J.H."/>
            <person name="Weon H.Y."/>
            <person name="Hamada M."/>
            <person name="Suzuki K."/>
            <person name="Kwon S.W."/>
        </authorList>
    </citation>
    <scope>NUCLEOTIDE SEQUENCE [LARGE SCALE GENOMIC DNA]</scope>
    <source>
        <strain evidence="9 10">NBRC 108724</strain>
    </source>
</reference>
<sequence length="323" mass="35342">MSDGSWNRVPIEPQSVNAPLSASAIFLVVTIGESDEALATARSVVADMGALVRTVGFRDLNGHLSCNVGVGSQAWDRLGQSSRPAQLRVFPQIPGAAREDGTHPVAVSTPGDLLFHIRSERSDMCFELERLLLDALGDSVTVVDEVSGFRYFDSRDLLGFVDGTENPTGASMWESSLIGDEDPEFAGGSYVVVQKYLHDLRAWELLSTDEQERIIGRTKPDNVELDGDAELRPSHKTLNTITDANGVEHDILRDNMPFGSPASGEFGTYFIGYSRDLWVIEQMLRRMFMGDPLGSYDRILDFSTATTGTTFFVPSNVVLESLG</sequence>
<evidence type="ECO:0000256" key="2">
    <source>
        <dbReference type="ARBA" id="ARBA00022559"/>
    </source>
</evidence>
<dbReference type="GO" id="GO:0046872">
    <property type="term" value="F:metal ion binding"/>
    <property type="evidence" value="ECO:0007669"/>
    <property type="project" value="UniProtKB-KW"/>
</dbReference>
<proteinExistence type="inferred from homology"/>
<dbReference type="Pfam" id="PF20628">
    <property type="entry name" value="Dyp_perox_C"/>
    <property type="match status" value="1"/>
</dbReference>
<dbReference type="GO" id="GO:0004601">
    <property type="term" value="F:peroxidase activity"/>
    <property type="evidence" value="ECO:0007669"/>
    <property type="project" value="UniProtKB-KW"/>
</dbReference>
<keyword evidence="10" id="KW-1185">Reference proteome</keyword>
<dbReference type="AlphaFoldDB" id="A0A6L9Y158"/>
<dbReference type="PANTHER" id="PTHR30521">
    <property type="entry name" value="DEFERROCHELATASE/PEROXIDASE"/>
    <property type="match status" value="1"/>
</dbReference>
<dbReference type="PROSITE" id="PS51404">
    <property type="entry name" value="DYP_PEROXIDASE"/>
    <property type="match status" value="1"/>
</dbReference>
<evidence type="ECO:0000256" key="6">
    <source>
        <dbReference type="ARBA" id="ARBA00025737"/>
    </source>
</evidence>
<evidence type="ECO:0000256" key="3">
    <source>
        <dbReference type="ARBA" id="ARBA00022723"/>
    </source>
</evidence>
<dbReference type="InterPro" id="IPR048328">
    <property type="entry name" value="Dyp_perox_C"/>
</dbReference>
<evidence type="ECO:0000259" key="8">
    <source>
        <dbReference type="Pfam" id="PF20628"/>
    </source>
</evidence>
<keyword evidence="5" id="KW-0408">Iron</keyword>
<dbReference type="Pfam" id="PF04261">
    <property type="entry name" value="Dyp_perox_N"/>
    <property type="match status" value="1"/>
</dbReference>
<accession>A0A6L9Y158</accession>
<feature type="domain" description="Dyp-type peroxidase N-terminal" evidence="7">
    <location>
        <begin position="14"/>
        <end position="150"/>
    </location>
</feature>
<dbReference type="GO" id="GO:0020037">
    <property type="term" value="F:heme binding"/>
    <property type="evidence" value="ECO:0007669"/>
    <property type="project" value="InterPro"/>
</dbReference>
<evidence type="ECO:0000259" key="7">
    <source>
        <dbReference type="Pfam" id="PF04261"/>
    </source>
</evidence>
<feature type="domain" description="Dyp-type peroxidase C-terminal" evidence="8">
    <location>
        <begin position="153"/>
        <end position="317"/>
    </location>
</feature>
<dbReference type="PANTHER" id="PTHR30521:SF0">
    <property type="entry name" value="DYP-TYPE PEROXIDASE FAMILY PROTEIN"/>
    <property type="match status" value="1"/>
</dbReference>
<gene>
    <name evidence="9" type="ORF">G3T36_15705</name>
</gene>
<dbReference type="SUPFAM" id="SSF54909">
    <property type="entry name" value="Dimeric alpha+beta barrel"/>
    <property type="match status" value="1"/>
</dbReference>
<comment type="similarity">
    <text evidence="6">Belongs to the DyP-type peroxidase family.</text>
</comment>
<dbReference type="EMBL" id="JAAGWY010000004">
    <property type="protein sequence ID" value="NEN07306.1"/>
    <property type="molecule type" value="Genomic_DNA"/>
</dbReference>
<evidence type="ECO:0000313" key="9">
    <source>
        <dbReference type="EMBL" id="NEN07306.1"/>
    </source>
</evidence>
<comment type="cofactor">
    <cofactor evidence="1">
        <name>heme b</name>
        <dbReference type="ChEBI" id="CHEBI:60344"/>
    </cofactor>
</comment>
<keyword evidence="2 9" id="KW-0575">Peroxidase</keyword>
<keyword evidence="3" id="KW-0479">Metal-binding</keyword>
<dbReference type="Proteomes" id="UP000474967">
    <property type="component" value="Unassembled WGS sequence"/>
</dbReference>